<feature type="compositionally biased region" description="Polar residues" evidence="3">
    <location>
        <begin position="960"/>
        <end position="978"/>
    </location>
</feature>
<reference evidence="6" key="1">
    <citation type="journal article" date="2013" name="Genome Announc.">
        <title>Genome sequence of the food spoilage yeast Zygosaccharomyces bailii CLIB 213(T).</title>
        <authorList>
            <person name="Galeote V."/>
            <person name="Bigey F."/>
            <person name="Devillers H."/>
            <person name="Neuveglise C."/>
            <person name="Dequin S."/>
        </authorList>
    </citation>
    <scope>NUCLEOTIDE SEQUENCE [LARGE SCALE GENOMIC DNA]</scope>
    <source>
        <strain evidence="6">CLIB 213 / ATCC 58445 / CBS 680 / CCRC 21525 / NBRC 1098 / NCYC 1416 / NRRL Y-2227</strain>
    </source>
</reference>
<dbReference type="SMART" id="SM00543">
    <property type="entry name" value="MIF4G"/>
    <property type="match status" value="3"/>
</dbReference>
<dbReference type="OrthoDB" id="27832at2759"/>
<dbReference type="InterPro" id="IPR003890">
    <property type="entry name" value="MIF4G-like_typ-3"/>
</dbReference>
<dbReference type="InterPro" id="IPR016024">
    <property type="entry name" value="ARM-type_fold"/>
</dbReference>
<dbReference type="GO" id="GO:0005737">
    <property type="term" value="C:cytoplasm"/>
    <property type="evidence" value="ECO:0007669"/>
    <property type="project" value="UniProtKB-SubCell"/>
</dbReference>
<feature type="compositionally biased region" description="Basic and acidic residues" evidence="3">
    <location>
        <begin position="890"/>
        <end position="900"/>
    </location>
</feature>
<dbReference type="EMBL" id="HG316456">
    <property type="protein sequence ID" value="CDF88796.1"/>
    <property type="molecule type" value="Genomic_DNA"/>
</dbReference>
<feature type="region of interest" description="Disordered" evidence="3">
    <location>
        <begin position="806"/>
        <end position="900"/>
    </location>
</feature>
<accession>A0A8J2T5B0</accession>
<dbReference type="GO" id="GO:0035145">
    <property type="term" value="C:exon-exon junction complex"/>
    <property type="evidence" value="ECO:0007669"/>
    <property type="project" value="TreeGrafter"/>
</dbReference>
<comment type="subcellular location">
    <subcellularLocation>
        <location evidence="1">Cytoplasm</location>
    </subcellularLocation>
</comment>
<feature type="domain" description="MIF4G" evidence="4">
    <location>
        <begin position="369"/>
        <end position="557"/>
    </location>
</feature>
<protein>
    <submittedName>
        <fullName evidence="5">ZYBA0S03-02124g1_1</fullName>
    </submittedName>
</protein>
<feature type="compositionally biased region" description="Polar residues" evidence="3">
    <location>
        <begin position="806"/>
        <end position="821"/>
    </location>
</feature>
<evidence type="ECO:0000256" key="1">
    <source>
        <dbReference type="ARBA" id="ARBA00004496"/>
    </source>
</evidence>
<dbReference type="PANTHER" id="PTHR12839:SF7">
    <property type="entry name" value="REGULATOR OF NONSENSE TRANSCRIPTS 2"/>
    <property type="match status" value="1"/>
</dbReference>
<dbReference type="PANTHER" id="PTHR12839">
    <property type="entry name" value="NONSENSE-MEDIATED MRNA DECAY PROTEIN 2 UP-FRAMESHIFT SUPPRESSOR 2"/>
    <property type="match status" value="1"/>
</dbReference>
<dbReference type="AlphaFoldDB" id="A0A8J2T5B0"/>
<evidence type="ECO:0000256" key="2">
    <source>
        <dbReference type="ARBA" id="ARBA00022490"/>
    </source>
</evidence>
<feature type="domain" description="MIF4G" evidence="4">
    <location>
        <begin position="34"/>
        <end position="256"/>
    </location>
</feature>
<sequence length="1037" mass="120866">MDDEQRLKLSELNARAWTGEEVFCLKQAKLDSSIKRNTGFIKKLKLGITKDSKTLLLKDLGEVSLGKYLSEIINTADEGLQNVSNKSDDVAAAVEVISGLHQRFNAQFTCGLLELFLNHFAYPQDDSISDKEAIANVNKLKTNLKVFTELYLVGVFTSLDNVTSKEGLPAFLRKRTIRKEPLLFSILKEILTYKFNLGYSAAIASSFVKKYPQLFEDDNIADEYLYDKDLKNLLRTLFRKYTEAVFIKAVQLKKKSTKLIKEHQKCQIRTGKETDDFLDEYNSIVPQYEKFKSVALLLADFFKLEAPELNDEVDTKEGEEIKPSLITNAVPPPGQKVWENEEVRKFYEVLPNIDDVHDQSSENNSDSSNEKVNTFFKDLEEAESKEAIDTLSVAYWSQNLDNKATRKRLIKFFVESKDWSKVRIYARFFSTNSKYFPELIEEFVTYIDTGFRSQLHSSKINVKNIIFFSEMVKFMQLPVYMIFHKIRTLIINLQVPNNIEILTVVFEHLGIFLINKPEYKPHMEKMMGLLKEKKRDRQLNMNLKGAMDNLITLVYPPSIKSLNASTRELLPEQQFYHILIRRELQYFEAKRVIKLLRKAHWKDKEITDTLFDIFVKPEELSYQNIALLARVLSELYKYQRNFVIDCVDELFEKVERGLEVNDFSRSMHRVAEVRYLTEIYNFGLIKPDILLDVMYMIMKHGHDGKGSYLFCPNEIDNVDNYFKVQLIATMLLNLRRTTSTLKKKLPLFLRFFEYYTFTKEQPLPQETQFRLKTTFQKFSDQDGFETSESLQESATKLTSMVKTLSNVNSPTSEMTANNNANEVSSEDESDRDREQEDEYEDEFSAVEDTIEEAEEDEEFDDQSEEADGNESDEEEETEDENEENDEVEDDSYKDVMVDRDIEQKRMYDEYQAKMKDEKERKMEEDLEKQLRKIMQDSMDSRKDQKVVTAKIPYIDQGKTSISSKTAVSEPRTSANDNGNGPKKVAFTFLNKSGRKTQSRTLRLPSNVDFVSGVLEEEERLKHEREKIKNIVLQRTFD</sequence>
<organism evidence="5 6">
    <name type="scientific">Zygosaccharomyces bailii (strain CLIB 213 / ATCC 58445 / CBS 680 / BCRC 21525 / NBRC 1098 / NCYC 1416 / NRRL Y-2227)</name>
    <dbReference type="NCBI Taxonomy" id="1333698"/>
    <lineage>
        <taxon>Eukaryota</taxon>
        <taxon>Fungi</taxon>
        <taxon>Dikarya</taxon>
        <taxon>Ascomycota</taxon>
        <taxon>Saccharomycotina</taxon>
        <taxon>Saccharomycetes</taxon>
        <taxon>Saccharomycetales</taxon>
        <taxon>Saccharomycetaceae</taxon>
        <taxon>Zygosaccharomyces</taxon>
    </lineage>
</organism>
<dbReference type="Gene3D" id="1.25.40.180">
    <property type="match status" value="2"/>
</dbReference>
<evidence type="ECO:0000259" key="4">
    <source>
        <dbReference type="SMART" id="SM00543"/>
    </source>
</evidence>
<dbReference type="Pfam" id="PF02854">
    <property type="entry name" value="MIF4G"/>
    <property type="match status" value="2"/>
</dbReference>
<dbReference type="GO" id="GO:0003723">
    <property type="term" value="F:RNA binding"/>
    <property type="evidence" value="ECO:0007669"/>
    <property type="project" value="InterPro"/>
</dbReference>
<evidence type="ECO:0000313" key="6">
    <source>
        <dbReference type="Proteomes" id="UP000019375"/>
    </source>
</evidence>
<evidence type="ECO:0000313" key="5">
    <source>
        <dbReference type="EMBL" id="CDF88796.1"/>
    </source>
</evidence>
<keyword evidence="6" id="KW-1185">Reference proteome</keyword>
<dbReference type="SUPFAM" id="SSF48371">
    <property type="entry name" value="ARM repeat"/>
    <property type="match status" value="2"/>
</dbReference>
<feature type="domain" description="MIF4G" evidence="4">
    <location>
        <begin position="574"/>
        <end position="781"/>
    </location>
</feature>
<feature type="region of interest" description="Disordered" evidence="3">
    <location>
        <begin position="960"/>
        <end position="983"/>
    </location>
</feature>
<feature type="compositionally biased region" description="Acidic residues" evidence="3">
    <location>
        <begin position="824"/>
        <end position="889"/>
    </location>
</feature>
<name>A0A8J2T5B0_ZYGB2</name>
<dbReference type="InterPro" id="IPR039762">
    <property type="entry name" value="Nmd2/UPF2"/>
</dbReference>
<dbReference type="GO" id="GO:0000184">
    <property type="term" value="P:nuclear-transcribed mRNA catabolic process, nonsense-mediated decay"/>
    <property type="evidence" value="ECO:0007669"/>
    <property type="project" value="InterPro"/>
</dbReference>
<dbReference type="InterPro" id="IPR007193">
    <property type="entry name" value="Upf2/Nmd2_C"/>
</dbReference>
<keyword evidence="2" id="KW-0963">Cytoplasm</keyword>
<evidence type="ECO:0000256" key="3">
    <source>
        <dbReference type="SAM" id="MobiDB-lite"/>
    </source>
</evidence>
<dbReference type="Pfam" id="PF04050">
    <property type="entry name" value="Upf2"/>
    <property type="match status" value="1"/>
</dbReference>
<proteinExistence type="predicted"/>
<gene>
    <name evidence="5" type="ORF">BN860_02124g</name>
</gene>
<dbReference type="Proteomes" id="UP000019375">
    <property type="component" value="Unassembled WGS sequence"/>
</dbReference>